<accession>A0A3B0X3I3</accession>
<sequence length="84" mass="8985">MSKTTIVILADPESGEEALGRAFNGLATAYEIKESGGDVSILLQGTGTRWIGYFTQKEHPLNGLYNLVKDKIEGVSSGCADFFG</sequence>
<reference evidence="1" key="1">
    <citation type="submission" date="2018-06" db="EMBL/GenBank/DDBJ databases">
        <authorList>
            <person name="Zhirakovskaya E."/>
        </authorList>
    </citation>
    <scope>NUCLEOTIDE SEQUENCE</scope>
</reference>
<evidence type="ECO:0000313" key="1">
    <source>
        <dbReference type="EMBL" id="VAW62301.1"/>
    </source>
</evidence>
<gene>
    <name evidence="1" type="ORF">MNBD_GAMMA08-1606</name>
</gene>
<dbReference type="AlphaFoldDB" id="A0A3B0X3I3"/>
<name>A0A3B0X3I3_9ZZZZ</name>
<organism evidence="1">
    <name type="scientific">hydrothermal vent metagenome</name>
    <dbReference type="NCBI Taxonomy" id="652676"/>
    <lineage>
        <taxon>unclassified sequences</taxon>
        <taxon>metagenomes</taxon>
        <taxon>ecological metagenomes</taxon>
    </lineage>
</organism>
<protein>
    <submittedName>
        <fullName evidence="1">Uncharacterized protein</fullName>
    </submittedName>
</protein>
<proteinExistence type="predicted"/>
<feature type="non-terminal residue" evidence="1">
    <location>
        <position position="84"/>
    </location>
</feature>
<dbReference type="EMBL" id="UOFH01000212">
    <property type="protein sequence ID" value="VAW62301.1"/>
    <property type="molecule type" value="Genomic_DNA"/>
</dbReference>